<accession>Q24RF3</accession>
<evidence type="ECO:0000256" key="2">
    <source>
        <dbReference type="ARBA" id="ARBA00022723"/>
    </source>
</evidence>
<dbReference type="GO" id="GO:0051536">
    <property type="term" value="F:iron-sulfur cluster binding"/>
    <property type="evidence" value="ECO:0007669"/>
    <property type="project" value="UniProtKB-KW"/>
</dbReference>
<dbReference type="InterPro" id="IPR023885">
    <property type="entry name" value="4Fe4S-binding_SPASM_dom"/>
</dbReference>
<dbReference type="SUPFAM" id="SSF102114">
    <property type="entry name" value="Radical SAM enzymes"/>
    <property type="match status" value="1"/>
</dbReference>
<dbReference type="InterPro" id="IPR006638">
    <property type="entry name" value="Elp3/MiaA/NifB-like_rSAM"/>
</dbReference>
<dbReference type="PANTHER" id="PTHR11228">
    <property type="entry name" value="RADICAL SAM DOMAIN PROTEIN"/>
    <property type="match status" value="1"/>
</dbReference>
<gene>
    <name evidence="6" type="ordered locus">DSY3600</name>
</gene>
<keyword evidence="1" id="KW-0949">S-adenosyl-L-methionine</keyword>
<dbReference type="SFLD" id="SFLDG01386">
    <property type="entry name" value="main_SPASM_domain-containing"/>
    <property type="match status" value="1"/>
</dbReference>
<proteinExistence type="predicted"/>
<dbReference type="AlphaFoldDB" id="Q24RF3"/>
<dbReference type="HOGENOM" id="CLU_043914_1_0_9"/>
<sequence>MCTGFTKNSAAANAIFGGGKPMNKRMIARMCLDKGTLANFLEIHRRFSPSPNYRLRNMVKCGLNAIKHDRLIRHEQSYLLNSFIPPLNSPAFLNIALQVPGEGPDFFDNHVQGKRLAPISTYIAVTGKCRYNCWHCSAASAGQSAGQKELSTPALIRIVQKLQDLGVGIIGFTGGEPLLRDDLEEIVAAVDRQKSMVLVFSTGFNLTLERAAALKGAGLFGIALSLDSVRKERHDELRGYPGAYDQALNGIRNARQAGLYTMSQTVCTRELMAEGEIFELAEMLKGSGIHEMRIMEPLPCGRLSGPSSALLSAEEQNQLKQLHITLNGDQRYPKASVFPYFESAEQFGCGAGTQHSYVDAAGNFGPCDFLEDLRYGNLLTDDVREVWQKMHQASGGPKCSCLAKDPEQCNSALPKFYRLLGGIRP</sequence>
<dbReference type="EMBL" id="AP008230">
    <property type="protein sequence ID" value="BAE85389.1"/>
    <property type="molecule type" value="Genomic_DNA"/>
</dbReference>
<dbReference type="SFLD" id="SFLDG01067">
    <property type="entry name" value="SPASM/twitch_domain_containing"/>
    <property type="match status" value="1"/>
</dbReference>
<evidence type="ECO:0000256" key="1">
    <source>
        <dbReference type="ARBA" id="ARBA00022691"/>
    </source>
</evidence>
<dbReference type="KEGG" id="dsy:DSY3600"/>
<dbReference type="eggNOG" id="COG0535">
    <property type="taxonomic scope" value="Bacteria"/>
</dbReference>
<dbReference type="GO" id="GO:0003824">
    <property type="term" value="F:catalytic activity"/>
    <property type="evidence" value="ECO:0007669"/>
    <property type="project" value="InterPro"/>
</dbReference>
<dbReference type="PROSITE" id="PS51918">
    <property type="entry name" value="RADICAL_SAM"/>
    <property type="match status" value="1"/>
</dbReference>
<evidence type="ECO:0000259" key="5">
    <source>
        <dbReference type="PROSITE" id="PS51918"/>
    </source>
</evidence>
<keyword evidence="4" id="KW-0411">Iron-sulfur</keyword>
<dbReference type="SFLD" id="SFLDS00029">
    <property type="entry name" value="Radical_SAM"/>
    <property type="match status" value="1"/>
</dbReference>
<name>Q24RF3_DESHY</name>
<dbReference type="Proteomes" id="UP000001946">
    <property type="component" value="Chromosome"/>
</dbReference>
<evidence type="ECO:0000256" key="3">
    <source>
        <dbReference type="ARBA" id="ARBA00023004"/>
    </source>
</evidence>
<dbReference type="Pfam" id="PF04055">
    <property type="entry name" value="Radical_SAM"/>
    <property type="match status" value="1"/>
</dbReference>
<keyword evidence="2" id="KW-0479">Metal-binding</keyword>
<dbReference type="STRING" id="138119.DSY3600"/>
<organism evidence="6 7">
    <name type="scientific">Desulfitobacterium hafniense (strain Y51)</name>
    <dbReference type="NCBI Taxonomy" id="138119"/>
    <lineage>
        <taxon>Bacteria</taxon>
        <taxon>Bacillati</taxon>
        <taxon>Bacillota</taxon>
        <taxon>Clostridia</taxon>
        <taxon>Eubacteriales</taxon>
        <taxon>Desulfitobacteriaceae</taxon>
        <taxon>Desulfitobacterium</taxon>
    </lineage>
</organism>
<keyword evidence="7" id="KW-1185">Reference proteome</keyword>
<evidence type="ECO:0000256" key="4">
    <source>
        <dbReference type="ARBA" id="ARBA00023014"/>
    </source>
</evidence>
<dbReference type="CDD" id="cd01335">
    <property type="entry name" value="Radical_SAM"/>
    <property type="match status" value="1"/>
</dbReference>
<dbReference type="InterPro" id="IPR058240">
    <property type="entry name" value="rSAM_sf"/>
</dbReference>
<dbReference type="InterPro" id="IPR050377">
    <property type="entry name" value="Radical_SAM_PqqE_MftC-like"/>
</dbReference>
<dbReference type="InterPro" id="IPR007197">
    <property type="entry name" value="rSAM"/>
</dbReference>
<dbReference type="Pfam" id="PF13186">
    <property type="entry name" value="SPASM"/>
    <property type="match status" value="1"/>
</dbReference>
<dbReference type="GO" id="GO:0006783">
    <property type="term" value="P:heme biosynthetic process"/>
    <property type="evidence" value="ECO:0007669"/>
    <property type="project" value="TreeGrafter"/>
</dbReference>
<evidence type="ECO:0000313" key="7">
    <source>
        <dbReference type="Proteomes" id="UP000001946"/>
    </source>
</evidence>
<keyword evidence="3" id="KW-0408">Iron</keyword>
<protein>
    <recommendedName>
        <fullName evidence="5">Radical SAM core domain-containing protein</fullName>
    </recommendedName>
</protein>
<evidence type="ECO:0000313" key="6">
    <source>
        <dbReference type="EMBL" id="BAE85389.1"/>
    </source>
</evidence>
<dbReference type="PANTHER" id="PTHR11228:SF7">
    <property type="entry name" value="PQQA PEPTIDE CYCLASE"/>
    <property type="match status" value="1"/>
</dbReference>
<dbReference type="CDD" id="cd21109">
    <property type="entry name" value="SPASM"/>
    <property type="match status" value="1"/>
</dbReference>
<dbReference type="Gene3D" id="3.20.20.70">
    <property type="entry name" value="Aldolase class I"/>
    <property type="match status" value="1"/>
</dbReference>
<dbReference type="SMART" id="SM00729">
    <property type="entry name" value="Elp3"/>
    <property type="match status" value="1"/>
</dbReference>
<reference evidence="6 7" key="1">
    <citation type="journal article" date="2006" name="J. Bacteriol.">
        <title>Complete genome sequence of the dehalorespiring bacterium Desulfitobacterium hafniense Y51 and comparison with Dehalococcoides ethenogenes 195.</title>
        <authorList>
            <person name="Nonaka H."/>
            <person name="Keresztes G."/>
            <person name="Shinoda Y."/>
            <person name="Ikenaga Y."/>
            <person name="Abe M."/>
            <person name="Naito K."/>
            <person name="Inatomi K."/>
            <person name="Furukawa K."/>
            <person name="Inui M."/>
            <person name="Yukawa H."/>
        </authorList>
    </citation>
    <scope>NUCLEOTIDE SEQUENCE [LARGE SCALE GENOMIC DNA]</scope>
    <source>
        <strain evidence="6 7">Y51</strain>
    </source>
</reference>
<dbReference type="GO" id="GO:0046872">
    <property type="term" value="F:metal ion binding"/>
    <property type="evidence" value="ECO:0007669"/>
    <property type="project" value="UniProtKB-KW"/>
</dbReference>
<dbReference type="InterPro" id="IPR013785">
    <property type="entry name" value="Aldolase_TIM"/>
</dbReference>
<feature type="domain" description="Radical SAM core" evidence="5">
    <location>
        <begin position="115"/>
        <end position="329"/>
    </location>
</feature>